<accession>A0ABW3NSH3</accession>
<protein>
    <recommendedName>
        <fullName evidence="2">Universal stress protein</fullName>
    </recommendedName>
</protein>
<comment type="subcellular location">
    <subcellularLocation>
        <location evidence="2">Cytoplasm</location>
    </subcellularLocation>
</comment>
<name>A0ABW3NSH3_9FLAO</name>
<gene>
    <name evidence="4" type="ORF">ACFQ3Q_09125</name>
</gene>
<keyword evidence="2" id="KW-0963">Cytoplasm</keyword>
<dbReference type="InterPro" id="IPR014729">
    <property type="entry name" value="Rossmann-like_a/b/a_fold"/>
</dbReference>
<sequence>MKKVLIAVDYNPVSEQVVKAGYKLAQTMGSQVCLIHVVSDISFYGIQYPTFMGYEGYNEITTDLSMAAEMRKVAEDFLKTAADHLNNPSVSTHLADGETAREILNYSKKWKADLLVMGTHSHSVLEKLLMGTVASKVLEKTEIPVFMVPVKK</sequence>
<dbReference type="CDD" id="cd00293">
    <property type="entry name" value="USP-like"/>
    <property type="match status" value="1"/>
</dbReference>
<evidence type="ECO:0000313" key="5">
    <source>
        <dbReference type="Proteomes" id="UP001597131"/>
    </source>
</evidence>
<dbReference type="PRINTS" id="PR01438">
    <property type="entry name" value="UNVRSLSTRESS"/>
</dbReference>
<dbReference type="PIRSF" id="PIRSF006276">
    <property type="entry name" value="UspA"/>
    <property type="match status" value="1"/>
</dbReference>
<dbReference type="InterPro" id="IPR006016">
    <property type="entry name" value="UspA"/>
</dbReference>
<dbReference type="Pfam" id="PF00582">
    <property type="entry name" value="Usp"/>
    <property type="match status" value="1"/>
</dbReference>
<dbReference type="InterPro" id="IPR006015">
    <property type="entry name" value="Universal_stress_UspA"/>
</dbReference>
<evidence type="ECO:0000256" key="1">
    <source>
        <dbReference type="ARBA" id="ARBA00008791"/>
    </source>
</evidence>
<proteinExistence type="inferred from homology"/>
<dbReference type="EMBL" id="JBHTLI010000001">
    <property type="protein sequence ID" value="MFD1095909.1"/>
    <property type="molecule type" value="Genomic_DNA"/>
</dbReference>
<dbReference type="RefSeq" id="WP_380745022.1">
    <property type="nucleotide sequence ID" value="NZ_JBHTLI010000001.1"/>
</dbReference>
<dbReference type="Gene3D" id="3.40.50.620">
    <property type="entry name" value="HUPs"/>
    <property type="match status" value="1"/>
</dbReference>
<dbReference type="PANTHER" id="PTHR46268">
    <property type="entry name" value="STRESS RESPONSE PROTEIN NHAX"/>
    <property type="match status" value="1"/>
</dbReference>
<dbReference type="Proteomes" id="UP001597131">
    <property type="component" value="Unassembled WGS sequence"/>
</dbReference>
<organism evidence="4 5">
    <name type="scientific">Salegentibacter chungangensis</name>
    <dbReference type="NCBI Taxonomy" id="1335724"/>
    <lineage>
        <taxon>Bacteria</taxon>
        <taxon>Pseudomonadati</taxon>
        <taxon>Bacteroidota</taxon>
        <taxon>Flavobacteriia</taxon>
        <taxon>Flavobacteriales</taxon>
        <taxon>Flavobacteriaceae</taxon>
        <taxon>Salegentibacter</taxon>
    </lineage>
</organism>
<comment type="caution">
    <text evidence="4">The sequence shown here is derived from an EMBL/GenBank/DDBJ whole genome shotgun (WGS) entry which is preliminary data.</text>
</comment>
<reference evidence="5" key="1">
    <citation type="journal article" date="2019" name="Int. J. Syst. Evol. Microbiol.">
        <title>The Global Catalogue of Microorganisms (GCM) 10K type strain sequencing project: providing services to taxonomists for standard genome sequencing and annotation.</title>
        <authorList>
            <consortium name="The Broad Institute Genomics Platform"/>
            <consortium name="The Broad Institute Genome Sequencing Center for Infectious Disease"/>
            <person name="Wu L."/>
            <person name="Ma J."/>
        </authorList>
    </citation>
    <scope>NUCLEOTIDE SEQUENCE [LARGE SCALE GENOMIC DNA]</scope>
    <source>
        <strain evidence="5">CCUG 64793</strain>
    </source>
</reference>
<feature type="domain" description="UspA" evidence="3">
    <location>
        <begin position="1"/>
        <end position="149"/>
    </location>
</feature>
<evidence type="ECO:0000256" key="2">
    <source>
        <dbReference type="PIRNR" id="PIRNR006276"/>
    </source>
</evidence>
<evidence type="ECO:0000313" key="4">
    <source>
        <dbReference type="EMBL" id="MFD1095909.1"/>
    </source>
</evidence>
<evidence type="ECO:0000259" key="3">
    <source>
        <dbReference type="Pfam" id="PF00582"/>
    </source>
</evidence>
<keyword evidence="5" id="KW-1185">Reference proteome</keyword>
<comment type="similarity">
    <text evidence="1 2">Belongs to the universal stress protein A family.</text>
</comment>
<dbReference type="PANTHER" id="PTHR46268:SF6">
    <property type="entry name" value="UNIVERSAL STRESS PROTEIN UP12"/>
    <property type="match status" value="1"/>
</dbReference>
<dbReference type="SUPFAM" id="SSF52402">
    <property type="entry name" value="Adenine nucleotide alpha hydrolases-like"/>
    <property type="match status" value="1"/>
</dbReference>